<evidence type="ECO:0000256" key="4">
    <source>
        <dbReference type="ARBA" id="ARBA00023002"/>
    </source>
</evidence>
<sequence length="367" mass="38932">MRVARTVSKETIRYEEAPEPRPSRGHAVVRVRSVTLCGTDVHIWEDDYATPLPMVQGHEFSATITALHPDDEGGAFAVGDHVAVSPYAACGACYACSSIGRPNACAHMSVYGCYDEDGALAEFMLVPLDRTHRLPDGLPLDLAPLWEPVSISLQAVRRGRAAAGERVLVSGAGPIGLFALLALREVRCSVAVLDTDAGRLAIAAELGAETALEVRPGFPDEAQRGEIDAWTDGKGPSLVIDATGAPASLRTAVDLVAPAGRVVAVGISDRELTLSMRALPVKEIDLLGSRNSLHMADALDLLDRNQDACRALITHRFGFDELDAAFRLLRDRSTPEGERARVGKVAIDIPALSSDDAVAECAQGATA</sequence>
<dbReference type="SMART" id="SM00829">
    <property type="entry name" value="PKS_ER"/>
    <property type="match status" value="1"/>
</dbReference>
<dbReference type="SUPFAM" id="SSF50129">
    <property type="entry name" value="GroES-like"/>
    <property type="match status" value="1"/>
</dbReference>
<keyword evidence="3" id="KW-0862">Zinc</keyword>
<proteinExistence type="predicted"/>
<evidence type="ECO:0000313" key="7">
    <source>
        <dbReference type="Proteomes" id="UP001319861"/>
    </source>
</evidence>
<dbReference type="SUPFAM" id="SSF51735">
    <property type="entry name" value="NAD(P)-binding Rossmann-fold domains"/>
    <property type="match status" value="1"/>
</dbReference>
<dbReference type="Pfam" id="PF08240">
    <property type="entry name" value="ADH_N"/>
    <property type="match status" value="1"/>
</dbReference>
<evidence type="ECO:0000256" key="2">
    <source>
        <dbReference type="ARBA" id="ARBA00022723"/>
    </source>
</evidence>
<dbReference type="PANTHER" id="PTHR43401:SF2">
    <property type="entry name" value="L-THREONINE 3-DEHYDROGENASE"/>
    <property type="match status" value="1"/>
</dbReference>
<reference evidence="6 7" key="1">
    <citation type="journal article" date="2021" name="J. Biosci. Bioeng.">
        <title>Identification and characterization of a chc gene cluster responsible for the aromatization pathway of cyclohexanecarboxylate degradation in Sinomonas cyclohexanicum ATCC 51369.</title>
        <authorList>
            <person name="Yamamoto T."/>
            <person name="Hasegawa Y."/>
            <person name="Lau P.C.K."/>
            <person name="Iwaki H."/>
        </authorList>
    </citation>
    <scope>NUCLEOTIDE SEQUENCE [LARGE SCALE GENOMIC DNA]</scope>
    <source>
        <strain evidence="6 7">ATCC 51369</strain>
    </source>
</reference>
<organism evidence="6 7">
    <name type="scientific">Sinomonas cyclohexanicum</name>
    <name type="common">Corynebacterium cyclohexanicum</name>
    <dbReference type="NCBI Taxonomy" id="322009"/>
    <lineage>
        <taxon>Bacteria</taxon>
        <taxon>Bacillati</taxon>
        <taxon>Actinomycetota</taxon>
        <taxon>Actinomycetes</taxon>
        <taxon>Micrococcales</taxon>
        <taxon>Micrococcaceae</taxon>
        <taxon>Sinomonas</taxon>
    </lineage>
</organism>
<keyword evidence="2" id="KW-0479">Metal-binding</keyword>
<evidence type="ECO:0000256" key="1">
    <source>
        <dbReference type="ARBA" id="ARBA00001947"/>
    </source>
</evidence>
<dbReference type="InterPro" id="IPR013149">
    <property type="entry name" value="ADH-like_C"/>
</dbReference>
<dbReference type="InterPro" id="IPR020843">
    <property type="entry name" value="ER"/>
</dbReference>
<name>A0ABM7Q0S1_SINCY</name>
<evidence type="ECO:0000256" key="3">
    <source>
        <dbReference type="ARBA" id="ARBA00022833"/>
    </source>
</evidence>
<dbReference type="PANTHER" id="PTHR43401">
    <property type="entry name" value="L-THREONINE 3-DEHYDROGENASE"/>
    <property type="match status" value="1"/>
</dbReference>
<comment type="cofactor">
    <cofactor evidence="1">
        <name>Zn(2+)</name>
        <dbReference type="ChEBI" id="CHEBI:29105"/>
    </cofactor>
</comment>
<feature type="domain" description="Enoyl reductase (ER)" evidence="5">
    <location>
        <begin position="8"/>
        <end position="347"/>
    </location>
</feature>
<keyword evidence="4" id="KW-0560">Oxidoreductase</keyword>
<gene>
    <name evidence="6" type="ORF">SCMU_40150</name>
</gene>
<keyword evidence="7" id="KW-1185">Reference proteome</keyword>
<dbReference type="InterPro" id="IPR036291">
    <property type="entry name" value="NAD(P)-bd_dom_sf"/>
</dbReference>
<dbReference type="Pfam" id="PF00107">
    <property type="entry name" value="ADH_zinc_N"/>
    <property type="match status" value="1"/>
</dbReference>
<evidence type="ECO:0000259" key="5">
    <source>
        <dbReference type="SMART" id="SM00829"/>
    </source>
</evidence>
<dbReference type="Proteomes" id="UP001319861">
    <property type="component" value="Chromosome"/>
</dbReference>
<dbReference type="EMBL" id="AP024525">
    <property type="protein sequence ID" value="BCT78173.1"/>
    <property type="molecule type" value="Genomic_DNA"/>
</dbReference>
<dbReference type="InterPro" id="IPR050129">
    <property type="entry name" value="Zn_alcohol_dh"/>
</dbReference>
<accession>A0ABM7Q0S1</accession>
<dbReference type="Gene3D" id="3.40.50.720">
    <property type="entry name" value="NAD(P)-binding Rossmann-like Domain"/>
    <property type="match status" value="1"/>
</dbReference>
<dbReference type="InterPro" id="IPR013154">
    <property type="entry name" value="ADH-like_N"/>
</dbReference>
<protein>
    <submittedName>
        <fullName evidence="6">2-deoxy-scyllo-inosamine dehydrogenase</fullName>
    </submittedName>
</protein>
<dbReference type="Gene3D" id="3.90.180.10">
    <property type="entry name" value="Medium-chain alcohol dehydrogenases, catalytic domain"/>
    <property type="match status" value="1"/>
</dbReference>
<evidence type="ECO:0000313" key="6">
    <source>
        <dbReference type="EMBL" id="BCT78173.1"/>
    </source>
</evidence>
<dbReference type="InterPro" id="IPR011032">
    <property type="entry name" value="GroES-like_sf"/>
</dbReference>